<gene>
    <name evidence="2" type="ORF">H8696_00645</name>
</gene>
<name>A0A926D3R7_9FIRM</name>
<evidence type="ECO:0000313" key="2">
    <source>
        <dbReference type="EMBL" id="MBC8530354.1"/>
    </source>
</evidence>
<dbReference type="Pfam" id="PF00535">
    <property type="entry name" value="Glycos_transf_2"/>
    <property type="match status" value="1"/>
</dbReference>
<comment type="caution">
    <text evidence="2">The sequence shown here is derived from an EMBL/GenBank/DDBJ whole genome shotgun (WGS) entry which is preliminary data.</text>
</comment>
<organism evidence="2 3">
    <name type="scientific">Gehongia tenuis</name>
    <dbReference type="NCBI Taxonomy" id="2763655"/>
    <lineage>
        <taxon>Bacteria</taxon>
        <taxon>Bacillati</taxon>
        <taxon>Bacillota</taxon>
        <taxon>Clostridia</taxon>
        <taxon>Christensenellales</taxon>
        <taxon>Christensenellaceae</taxon>
        <taxon>Gehongia</taxon>
    </lineage>
</organism>
<dbReference type="InterPro" id="IPR001173">
    <property type="entry name" value="Glyco_trans_2-like"/>
</dbReference>
<protein>
    <submittedName>
        <fullName evidence="2">Glycosyl transferase family 2</fullName>
    </submittedName>
</protein>
<dbReference type="Proteomes" id="UP000623172">
    <property type="component" value="Unassembled WGS sequence"/>
</dbReference>
<reference evidence="2" key="1">
    <citation type="submission" date="2020-08" db="EMBL/GenBank/DDBJ databases">
        <title>Genome public.</title>
        <authorList>
            <person name="Liu C."/>
            <person name="Sun Q."/>
        </authorList>
    </citation>
    <scope>NUCLEOTIDE SEQUENCE</scope>
    <source>
        <strain evidence="2">NSJ-53</strain>
    </source>
</reference>
<evidence type="ECO:0000259" key="1">
    <source>
        <dbReference type="Pfam" id="PF00535"/>
    </source>
</evidence>
<dbReference type="AlphaFoldDB" id="A0A926D3R7"/>
<dbReference type="InterPro" id="IPR029044">
    <property type="entry name" value="Nucleotide-diphossugar_trans"/>
</dbReference>
<evidence type="ECO:0000313" key="3">
    <source>
        <dbReference type="Proteomes" id="UP000623172"/>
    </source>
</evidence>
<dbReference type="GO" id="GO:0016740">
    <property type="term" value="F:transferase activity"/>
    <property type="evidence" value="ECO:0007669"/>
    <property type="project" value="UniProtKB-KW"/>
</dbReference>
<dbReference type="SUPFAM" id="SSF48452">
    <property type="entry name" value="TPR-like"/>
    <property type="match status" value="1"/>
</dbReference>
<proteinExistence type="predicted"/>
<dbReference type="EMBL" id="JACRSR010000001">
    <property type="protein sequence ID" value="MBC8530354.1"/>
    <property type="molecule type" value="Genomic_DNA"/>
</dbReference>
<dbReference type="Gene3D" id="3.90.550.10">
    <property type="entry name" value="Spore Coat Polysaccharide Biosynthesis Protein SpsA, Chain A"/>
    <property type="match status" value="1"/>
</dbReference>
<keyword evidence="2" id="KW-0808">Transferase</keyword>
<dbReference type="Gene3D" id="1.25.40.10">
    <property type="entry name" value="Tetratricopeptide repeat domain"/>
    <property type="match status" value="1"/>
</dbReference>
<accession>A0A926D3R7</accession>
<dbReference type="InterPro" id="IPR011990">
    <property type="entry name" value="TPR-like_helical_dom_sf"/>
</dbReference>
<sequence>MKYKVYGYAICKNEEAFVDAWMDSMSEADGVYVLDTGSTDGTVEKLRARGAHVTVELIRPWRFDVARNRSLALVPEDGDILVCTDLDEAFEKGWRSALEEQWAGDTDQARYRYTWNFQEDGSEGVVFWIEKIHRRCGFKWRHPVHEVLTYTGEGEPKKAELLGVQLNHHADPTKPRAQYLPLLELSVKECPEDDRNMHYLGREYMYRRMWDPCIETLKRHLTLKSATWPDERAASMRYIARAYENKGEDAEAERWMYRAIGEAPYLREPYMDLACFYYRKKNWFGVIHMTESALKIRERSMSYINEPMSWGSAPYDLAAIAYYWAGLPEKALEAEDRALAMAPEDERLKANRDWILKKL</sequence>
<dbReference type="SUPFAM" id="SSF53448">
    <property type="entry name" value="Nucleotide-diphospho-sugar transferases"/>
    <property type="match status" value="1"/>
</dbReference>
<dbReference type="RefSeq" id="WP_249314250.1">
    <property type="nucleotide sequence ID" value="NZ_JACRSR010000001.1"/>
</dbReference>
<feature type="domain" description="Glycosyltransferase 2-like" evidence="1">
    <location>
        <begin position="11"/>
        <end position="120"/>
    </location>
</feature>
<keyword evidence="3" id="KW-1185">Reference proteome</keyword>